<dbReference type="PANTHER" id="PTHR43570">
    <property type="entry name" value="ALDEHYDE DEHYDROGENASE"/>
    <property type="match status" value="1"/>
</dbReference>
<keyword evidence="9" id="KW-0492">Microsome</keyword>
<dbReference type="GO" id="GO:0120553">
    <property type="term" value="F:farnesal dehydrogenase (NAD+) activity"/>
    <property type="evidence" value="ECO:0007669"/>
    <property type="project" value="UniProtKB-EC"/>
</dbReference>
<evidence type="ECO:0000256" key="9">
    <source>
        <dbReference type="ARBA" id="ARBA00022848"/>
    </source>
</evidence>
<comment type="catalytic activity">
    <reaction evidence="19">
        <text>dodecanoate + NADH + 2 H(+) = dodecanal + NAD(+) + H2O</text>
        <dbReference type="Rhea" id="RHEA:44168"/>
        <dbReference type="ChEBI" id="CHEBI:15377"/>
        <dbReference type="ChEBI" id="CHEBI:15378"/>
        <dbReference type="ChEBI" id="CHEBI:18262"/>
        <dbReference type="ChEBI" id="CHEBI:27836"/>
        <dbReference type="ChEBI" id="CHEBI:57540"/>
        <dbReference type="ChEBI" id="CHEBI:57945"/>
    </reaction>
</comment>
<comment type="catalytic activity">
    <reaction evidence="21">
        <text>octadecanal + NAD(+) + H2O = octadecanoate + NADH + 2 H(+)</text>
        <dbReference type="Rhea" id="RHEA:44020"/>
        <dbReference type="ChEBI" id="CHEBI:15377"/>
        <dbReference type="ChEBI" id="CHEBI:15378"/>
        <dbReference type="ChEBI" id="CHEBI:17034"/>
        <dbReference type="ChEBI" id="CHEBI:25629"/>
        <dbReference type="ChEBI" id="CHEBI:57540"/>
        <dbReference type="ChEBI" id="CHEBI:57945"/>
    </reaction>
</comment>
<dbReference type="InterPro" id="IPR029510">
    <property type="entry name" value="Ald_DH_CS_GLU"/>
</dbReference>
<keyword evidence="5" id="KW-0597">Phosphoprotein</keyword>
<comment type="subunit">
    <text evidence="4">Homodimer.</text>
</comment>
<comment type="similarity">
    <text evidence="3 28 31">Belongs to the aldehyde dehydrogenase family.</text>
</comment>
<evidence type="ECO:0000256" key="17">
    <source>
        <dbReference type="ARBA" id="ARBA00047920"/>
    </source>
</evidence>
<evidence type="ECO:0000313" key="34">
    <source>
        <dbReference type="EMBL" id="KAG7470515.1"/>
    </source>
</evidence>
<evidence type="ECO:0000256" key="21">
    <source>
        <dbReference type="ARBA" id="ARBA00048648"/>
    </source>
</evidence>
<evidence type="ECO:0000256" key="11">
    <source>
        <dbReference type="ARBA" id="ARBA00023002"/>
    </source>
</evidence>
<dbReference type="Gene3D" id="3.40.309.10">
    <property type="entry name" value="Aldehyde Dehydrogenase, Chain A, domain 2"/>
    <property type="match status" value="1"/>
</dbReference>
<dbReference type="AlphaFoldDB" id="A0A9D3Q1T7"/>
<comment type="catalytic activity">
    <reaction evidence="15">
        <text>2,6,10,14-tetramethylpentadecanal + NAD(+) + H2O = 2,6,10,14-tetramethylpentadecanoate + NADH + 2 H(+)</text>
        <dbReference type="Rhea" id="RHEA:44016"/>
        <dbReference type="ChEBI" id="CHEBI:15377"/>
        <dbReference type="ChEBI" id="CHEBI:15378"/>
        <dbReference type="ChEBI" id="CHEBI:49189"/>
        <dbReference type="ChEBI" id="CHEBI:57540"/>
        <dbReference type="ChEBI" id="CHEBI:57945"/>
        <dbReference type="ChEBI" id="CHEBI:77268"/>
    </reaction>
</comment>
<sequence length="491" mass="55247">MSAQQQVVDCARKAFRSGRTRPLNFRIQQLKSLQRFIRERQVDITIALKKDLYKSEQSTLLYEVMGLEGEISLALNRLAEWAAPRPVEKNLLTISDQVFIQPEPLGVVLIIGAWNYPWAVTIQPLIGAIAAGNAVVVKPSEVSIHTAKVMEELLPLYLDQELYPVVTGGVPETQELLRQRFDHIFYTGSSTVGKVVMEAAARHLTPVTLELGGKSPCYIDKDCDIAVACRRITWGKFENCGQTCIAPDYILCEPSIQDRVVEEIRKCVQEFYTDDPKTFPDYGRIINQRHFRRVMALMEGCTVAYGGVSDESQLYIAPTVLTDVMAESKVMQEEIFGPLLPIVTVAGVDEAIRFINEREKPLALYVFCYDSKLIQRMIAQTSSGGMLANDCIVHYTISALPFGGVGHSGMGCYHGKHTFDQLSHLRSCLVKTLGNEAVNKMRYPPHTVEKLRWARFFFLRQVSLTRLRRMALAAILAVLAAFVAQRSLRRR</sequence>
<evidence type="ECO:0000256" key="10">
    <source>
        <dbReference type="ARBA" id="ARBA00022989"/>
    </source>
</evidence>
<comment type="catalytic activity">
    <reaction evidence="16">
        <text>heptanal + NAD(+) + H2O = heptanoate + NADH + 2 H(+)</text>
        <dbReference type="Rhea" id="RHEA:44108"/>
        <dbReference type="ChEBI" id="CHEBI:15377"/>
        <dbReference type="ChEBI" id="CHEBI:15378"/>
        <dbReference type="ChEBI" id="CHEBI:32362"/>
        <dbReference type="ChEBI" id="CHEBI:34787"/>
        <dbReference type="ChEBI" id="CHEBI:57540"/>
        <dbReference type="ChEBI" id="CHEBI:57945"/>
    </reaction>
</comment>
<proteinExistence type="inferred from homology"/>
<evidence type="ECO:0000256" key="32">
    <source>
        <dbReference type="SAM" id="Phobius"/>
    </source>
</evidence>
<comment type="catalytic activity">
    <reaction evidence="23">
        <text>(2E)-hexadecenal + NAD(+) + H2O = (E)-hexadec-2-enoate + NADH + 2 H(+)</text>
        <dbReference type="Rhea" id="RHEA:36135"/>
        <dbReference type="ChEBI" id="CHEBI:15377"/>
        <dbReference type="ChEBI" id="CHEBI:15378"/>
        <dbReference type="ChEBI" id="CHEBI:17585"/>
        <dbReference type="ChEBI" id="CHEBI:57540"/>
        <dbReference type="ChEBI" id="CHEBI:57945"/>
        <dbReference type="ChEBI" id="CHEBI:72745"/>
    </reaction>
</comment>
<dbReference type="PROSITE" id="PS00070">
    <property type="entry name" value="ALDEHYDE_DEHYDR_CYS"/>
    <property type="match status" value="1"/>
</dbReference>
<evidence type="ECO:0000256" key="12">
    <source>
        <dbReference type="ARBA" id="ARBA00023027"/>
    </source>
</evidence>
<dbReference type="PANTHER" id="PTHR43570:SF9">
    <property type="entry name" value="ALDEHYDE DEHYDROGENASE FAMILY 3 MEMBER A2"/>
    <property type="match status" value="1"/>
</dbReference>
<keyword evidence="35" id="KW-1185">Reference proteome</keyword>
<gene>
    <name evidence="34" type="ORF">MATL_G00114670</name>
</gene>
<evidence type="ECO:0000256" key="8">
    <source>
        <dbReference type="ARBA" id="ARBA00022832"/>
    </source>
</evidence>
<comment type="catalytic activity">
    <reaction evidence="22">
        <text>octanal + NAD(+) + H2O = octanoate + NADH + 2 H(+)</text>
        <dbReference type="Rhea" id="RHEA:44100"/>
        <dbReference type="ChEBI" id="CHEBI:15377"/>
        <dbReference type="ChEBI" id="CHEBI:15378"/>
        <dbReference type="ChEBI" id="CHEBI:17935"/>
        <dbReference type="ChEBI" id="CHEBI:25646"/>
        <dbReference type="ChEBI" id="CHEBI:57540"/>
        <dbReference type="ChEBI" id="CHEBI:57945"/>
    </reaction>
</comment>
<dbReference type="GO" id="GO:0004028">
    <property type="term" value="F:3-chloroallyl aldehyde dehydrogenase activity"/>
    <property type="evidence" value="ECO:0007669"/>
    <property type="project" value="TreeGrafter"/>
</dbReference>
<comment type="catalytic activity">
    <reaction evidence="18">
        <text>tetradecanal + NAD(+) + H2O = tetradecanoate + NADH + 2 H(+)</text>
        <dbReference type="Rhea" id="RHEA:44172"/>
        <dbReference type="ChEBI" id="CHEBI:15377"/>
        <dbReference type="ChEBI" id="CHEBI:15378"/>
        <dbReference type="ChEBI" id="CHEBI:30807"/>
        <dbReference type="ChEBI" id="CHEBI:57540"/>
        <dbReference type="ChEBI" id="CHEBI:57945"/>
        <dbReference type="ChEBI" id="CHEBI:84067"/>
    </reaction>
</comment>
<dbReference type="GO" id="GO:0005789">
    <property type="term" value="C:endoplasmic reticulum membrane"/>
    <property type="evidence" value="ECO:0007669"/>
    <property type="project" value="UniProtKB-SubCell"/>
</dbReference>
<dbReference type="InterPro" id="IPR012394">
    <property type="entry name" value="Aldehyde_DH_NAD(P)"/>
</dbReference>
<evidence type="ECO:0000256" key="20">
    <source>
        <dbReference type="ARBA" id="ARBA00048607"/>
    </source>
</evidence>
<keyword evidence="14 32" id="KW-0472">Membrane</keyword>
<dbReference type="SUPFAM" id="SSF53720">
    <property type="entry name" value="ALDH-like"/>
    <property type="match status" value="1"/>
</dbReference>
<evidence type="ECO:0000256" key="30">
    <source>
        <dbReference type="PROSITE-ProRule" id="PRU10007"/>
    </source>
</evidence>
<dbReference type="EMBL" id="JAFDVH010000009">
    <property type="protein sequence ID" value="KAG7470515.1"/>
    <property type="molecule type" value="Genomic_DNA"/>
</dbReference>
<dbReference type="OrthoDB" id="440325at2759"/>
<comment type="catalytic activity">
    <reaction evidence="24">
        <text>a fatty aldehyde + NAD(+) + H2O = a fatty acid + NADH + 2 H(+)</text>
        <dbReference type="Rhea" id="RHEA:49832"/>
        <dbReference type="ChEBI" id="CHEBI:15377"/>
        <dbReference type="ChEBI" id="CHEBI:15378"/>
        <dbReference type="ChEBI" id="CHEBI:28868"/>
        <dbReference type="ChEBI" id="CHEBI:35746"/>
        <dbReference type="ChEBI" id="CHEBI:57540"/>
        <dbReference type="ChEBI" id="CHEBI:57945"/>
    </reaction>
</comment>
<feature type="domain" description="Aldehyde dehydrogenase" evidence="33">
    <location>
        <begin position="5"/>
        <end position="426"/>
    </location>
</feature>
<dbReference type="GO" id="GO:0006631">
    <property type="term" value="P:fatty acid metabolic process"/>
    <property type="evidence" value="ECO:0007669"/>
    <property type="project" value="UniProtKB-KW"/>
</dbReference>
<keyword evidence="13" id="KW-0443">Lipid metabolism</keyword>
<evidence type="ECO:0000256" key="13">
    <source>
        <dbReference type="ARBA" id="ARBA00023098"/>
    </source>
</evidence>
<accession>A0A9D3Q1T7</accession>
<evidence type="ECO:0000256" key="18">
    <source>
        <dbReference type="ARBA" id="ARBA00047959"/>
    </source>
</evidence>
<dbReference type="Proteomes" id="UP001046870">
    <property type="component" value="Chromosome 9"/>
</dbReference>
<evidence type="ECO:0000259" key="33">
    <source>
        <dbReference type="Pfam" id="PF00171"/>
    </source>
</evidence>
<keyword evidence="12" id="KW-0520">NAD</keyword>
<dbReference type="PIRSF" id="PIRSF036492">
    <property type="entry name" value="ALDH"/>
    <property type="match status" value="1"/>
</dbReference>
<comment type="catalytic activity">
    <reaction evidence="17">
        <text>(2E,6E)-farnesal + NAD(+) + H2O = (2E,6E)-farnesoate + NADH + 2 H(+)</text>
        <dbReference type="Rhea" id="RHEA:24216"/>
        <dbReference type="ChEBI" id="CHEBI:15377"/>
        <dbReference type="ChEBI" id="CHEBI:15378"/>
        <dbReference type="ChEBI" id="CHEBI:15894"/>
        <dbReference type="ChEBI" id="CHEBI:57540"/>
        <dbReference type="ChEBI" id="CHEBI:57945"/>
        <dbReference type="ChEBI" id="CHEBI:83276"/>
        <dbReference type="EC" id="1.2.1.94"/>
    </reaction>
</comment>
<dbReference type="PROSITE" id="PS00687">
    <property type="entry name" value="ALDEHYDE_DEHYDR_GLU"/>
    <property type="match status" value="1"/>
</dbReference>
<evidence type="ECO:0000256" key="19">
    <source>
        <dbReference type="ARBA" id="ARBA00048322"/>
    </source>
</evidence>
<dbReference type="FunFam" id="3.40.605.10:FF:000004">
    <property type="entry name" value="Aldehyde dehydrogenase"/>
    <property type="match status" value="1"/>
</dbReference>
<evidence type="ECO:0000256" key="29">
    <source>
        <dbReference type="PIRSR" id="PIRSR036492-1"/>
    </source>
</evidence>
<dbReference type="InterPro" id="IPR016163">
    <property type="entry name" value="Ald_DH_C"/>
</dbReference>
<evidence type="ECO:0000256" key="4">
    <source>
        <dbReference type="ARBA" id="ARBA00011738"/>
    </source>
</evidence>
<keyword evidence="6 32" id="KW-0812">Transmembrane</keyword>
<evidence type="ECO:0000256" key="26">
    <source>
        <dbReference type="ARBA" id="ARBA00049148"/>
    </source>
</evidence>
<keyword evidence="11 28" id="KW-0560">Oxidoreductase</keyword>
<feature type="active site" evidence="29 30">
    <location>
        <position position="210"/>
    </location>
</feature>
<evidence type="ECO:0000256" key="23">
    <source>
        <dbReference type="ARBA" id="ARBA00048826"/>
    </source>
</evidence>
<feature type="transmembrane region" description="Helical" evidence="32">
    <location>
        <begin position="470"/>
        <end position="488"/>
    </location>
</feature>
<dbReference type="CDD" id="cd07132">
    <property type="entry name" value="ALDH_F3AB"/>
    <property type="match status" value="1"/>
</dbReference>
<evidence type="ECO:0000256" key="31">
    <source>
        <dbReference type="RuleBase" id="RU003345"/>
    </source>
</evidence>
<feature type="active site" evidence="29">
    <location>
        <position position="244"/>
    </location>
</feature>
<evidence type="ECO:0000256" key="3">
    <source>
        <dbReference type="ARBA" id="ARBA00009986"/>
    </source>
</evidence>
<dbReference type="InterPro" id="IPR016160">
    <property type="entry name" value="Ald_DH_CS_CYS"/>
</dbReference>
<comment type="caution">
    <text evidence="34">The sequence shown here is derived from an EMBL/GenBank/DDBJ whole genome shotgun (WGS) entry which is preliminary data.</text>
</comment>
<dbReference type="FunFam" id="3.40.309.10:FF:000003">
    <property type="entry name" value="Aldehyde dehydrogenase"/>
    <property type="match status" value="1"/>
</dbReference>
<evidence type="ECO:0000256" key="28">
    <source>
        <dbReference type="PIRNR" id="PIRNR036492"/>
    </source>
</evidence>
<evidence type="ECO:0000256" key="14">
    <source>
        <dbReference type="ARBA" id="ARBA00023136"/>
    </source>
</evidence>
<comment type="catalytic activity">
    <reaction evidence="20">
        <text>22-oxodocosanoate + NAD(+) + H2O = docosanedioate + NADH + 2 H(+)</text>
        <dbReference type="Rhea" id="RHEA:39015"/>
        <dbReference type="ChEBI" id="CHEBI:15377"/>
        <dbReference type="ChEBI" id="CHEBI:15378"/>
        <dbReference type="ChEBI" id="CHEBI:57540"/>
        <dbReference type="ChEBI" id="CHEBI:57945"/>
        <dbReference type="ChEBI" id="CHEBI:76298"/>
        <dbReference type="ChEBI" id="CHEBI:76299"/>
    </reaction>
</comment>
<dbReference type="InterPro" id="IPR016161">
    <property type="entry name" value="Ald_DH/histidinol_DH"/>
</dbReference>
<comment type="catalytic activity">
    <reaction evidence="27">
        <text>an aldehyde + NAD(+) + H2O = a carboxylate + NADH + 2 H(+)</text>
        <dbReference type="Rhea" id="RHEA:16185"/>
        <dbReference type="ChEBI" id="CHEBI:15377"/>
        <dbReference type="ChEBI" id="CHEBI:15378"/>
        <dbReference type="ChEBI" id="CHEBI:17478"/>
        <dbReference type="ChEBI" id="CHEBI:29067"/>
        <dbReference type="ChEBI" id="CHEBI:57540"/>
        <dbReference type="ChEBI" id="CHEBI:57945"/>
        <dbReference type="EC" id="1.2.1.3"/>
    </reaction>
</comment>
<reference evidence="34" key="1">
    <citation type="submission" date="2021-01" db="EMBL/GenBank/DDBJ databases">
        <authorList>
            <person name="Zahm M."/>
            <person name="Roques C."/>
            <person name="Cabau C."/>
            <person name="Klopp C."/>
            <person name="Donnadieu C."/>
            <person name="Jouanno E."/>
            <person name="Lampietro C."/>
            <person name="Louis A."/>
            <person name="Herpin A."/>
            <person name="Echchiki A."/>
            <person name="Berthelot C."/>
            <person name="Parey E."/>
            <person name="Roest-Crollius H."/>
            <person name="Braasch I."/>
            <person name="Postlethwait J."/>
            <person name="Bobe J."/>
            <person name="Montfort J."/>
            <person name="Bouchez O."/>
            <person name="Begum T."/>
            <person name="Mejri S."/>
            <person name="Adams A."/>
            <person name="Chen W.-J."/>
            <person name="Guiguen Y."/>
        </authorList>
    </citation>
    <scope>NUCLEOTIDE SEQUENCE</scope>
    <source>
        <strain evidence="34">YG-15Mar2019-1</strain>
        <tissue evidence="34">Brain</tissue>
    </source>
</reference>
<evidence type="ECO:0000256" key="25">
    <source>
        <dbReference type="ARBA" id="ARBA00048972"/>
    </source>
</evidence>
<evidence type="ECO:0000256" key="24">
    <source>
        <dbReference type="ARBA" id="ARBA00048895"/>
    </source>
</evidence>
<keyword evidence="8" id="KW-0276">Fatty acid metabolism</keyword>
<evidence type="ECO:0000313" key="35">
    <source>
        <dbReference type="Proteomes" id="UP001046870"/>
    </source>
</evidence>
<organism evidence="34 35">
    <name type="scientific">Megalops atlanticus</name>
    <name type="common">Tarpon</name>
    <name type="synonym">Clupea gigantea</name>
    <dbReference type="NCBI Taxonomy" id="7932"/>
    <lineage>
        <taxon>Eukaryota</taxon>
        <taxon>Metazoa</taxon>
        <taxon>Chordata</taxon>
        <taxon>Craniata</taxon>
        <taxon>Vertebrata</taxon>
        <taxon>Euteleostomi</taxon>
        <taxon>Actinopterygii</taxon>
        <taxon>Neopterygii</taxon>
        <taxon>Teleostei</taxon>
        <taxon>Elopiformes</taxon>
        <taxon>Megalopidae</taxon>
        <taxon>Megalops</taxon>
    </lineage>
</organism>
<protein>
    <recommendedName>
        <fullName evidence="28">Aldehyde dehydrogenase</fullName>
    </recommendedName>
</protein>
<evidence type="ECO:0000256" key="16">
    <source>
        <dbReference type="ARBA" id="ARBA00047531"/>
    </source>
</evidence>
<keyword evidence="7" id="KW-0256">Endoplasmic reticulum</keyword>
<dbReference type="GO" id="GO:0006081">
    <property type="term" value="P:aldehyde metabolic process"/>
    <property type="evidence" value="ECO:0007669"/>
    <property type="project" value="InterPro"/>
</dbReference>
<evidence type="ECO:0000256" key="5">
    <source>
        <dbReference type="ARBA" id="ARBA00022553"/>
    </source>
</evidence>
<comment type="catalytic activity">
    <reaction evidence="25">
        <text>decanal + NAD(+) + H2O = decanoate + NADH + 2 H(+)</text>
        <dbReference type="Rhea" id="RHEA:44104"/>
        <dbReference type="ChEBI" id="CHEBI:15377"/>
        <dbReference type="ChEBI" id="CHEBI:15378"/>
        <dbReference type="ChEBI" id="CHEBI:27689"/>
        <dbReference type="ChEBI" id="CHEBI:31457"/>
        <dbReference type="ChEBI" id="CHEBI:57540"/>
        <dbReference type="ChEBI" id="CHEBI:57945"/>
    </reaction>
</comment>
<evidence type="ECO:0000256" key="1">
    <source>
        <dbReference type="ARBA" id="ARBA00004131"/>
    </source>
</evidence>
<dbReference type="Gene3D" id="3.40.605.10">
    <property type="entry name" value="Aldehyde Dehydrogenase, Chain A, domain 1"/>
    <property type="match status" value="1"/>
</dbReference>
<comment type="catalytic activity">
    <reaction evidence="26">
        <text>hexadecanoate + NADH + 2 H(+) = hexadecanal + NAD(+) + H2O</text>
        <dbReference type="Rhea" id="RHEA:33739"/>
        <dbReference type="ChEBI" id="CHEBI:7896"/>
        <dbReference type="ChEBI" id="CHEBI:15377"/>
        <dbReference type="ChEBI" id="CHEBI:15378"/>
        <dbReference type="ChEBI" id="CHEBI:17600"/>
        <dbReference type="ChEBI" id="CHEBI:57540"/>
        <dbReference type="ChEBI" id="CHEBI:57945"/>
    </reaction>
</comment>
<evidence type="ECO:0000256" key="6">
    <source>
        <dbReference type="ARBA" id="ARBA00022692"/>
    </source>
</evidence>
<dbReference type="Pfam" id="PF00171">
    <property type="entry name" value="Aldedh"/>
    <property type="match status" value="1"/>
</dbReference>
<dbReference type="InterPro" id="IPR016162">
    <property type="entry name" value="Ald_DH_N"/>
</dbReference>
<evidence type="ECO:0000256" key="15">
    <source>
        <dbReference type="ARBA" id="ARBA00047498"/>
    </source>
</evidence>
<comment type="subcellular location">
    <subcellularLocation>
        <location evidence="1">Endoplasmic reticulum membrane</location>
        <topology evidence="1">Single-pass membrane protein</topology>
        <orientation evidence="1">Cytoplasmic side</orientation>
    </subcellularLocation>
    <subcellularLocation>
        <location evidence="2">Microsome membrane</location>
    </subcellularLocation>
</comment>
<dbReference type="InterPro" id="IPR015590">
    <property type="entry name" value="Aldehyde_DH_dom"/>
</dbReference>
<evidence type="ECO:0000256" key="22">
    <source>
        <dbReference type="ARBA" id="ARBA00048806"/>
    </source>
</evidence>
<keyword evidence="10 32" id="KW-1133">Transmembrane helix</keyword>
<evidence type="ECO:0000256" key="7">
    <source>
        <dbReference type="ARBA" id="ARBA00022824"/>
    </source>
</evidence>
<evidence type="ECO:0000256" key="2">
    <source>
        <dbReference type="ARBA" id="ARBA00004524"/>
    </source>
</evidence>
<name>A0A9D3Q1T7_MEGAT</name>
<evidence type="ECO:0000256" key="27">
    <source>
        <dbReference type="ARBA" id="ARBA00049194"/>
    </source>
</evidence>